<accession>A0A7H9AWS8</accession>
<comment type="similarity">
    <text evidence="2">Belongs to the actin-binding proteins ADF family. Twinfilin subfamily.</text>
</comment>
<dbReference type="Gene3D" id="3.40.20.10">
    <property type="entry name" value="Severin"/>
    <property type="match status" value="2"/>
</dbReference>
<evidence type="ECO:0000256" key="6">
    <source>
        <dbReference type="ARBA" id="ARBA00023212"/>
    </source>
</evidence>
<keyword evidence="4" id="KW-0677">Repeat</keyword>
<dbReference type="PANTHER" id="PTHR13759">
    <property type="entry name" value="TWINFILIN"/>
    <property type="match status" value="1"/>
</dbReference>
<organism evidence="10 11">
    <name type="scientific">Zygotorulaspora mrakii</name>
    <name type="common">Zygosaccharomyces mrakii</name>
    <dbReference type="NCBI Taxonomy" id="42260"/>
    <lineage>
        <taxon>Eukaryota</taxon>
        <taxon>Fungi</taxon>
        <taxon>Dikarya</taxon>
        <taxon>Ascomycota</taxon>
        <taxon>Saccharomycotina</taxon>
        <taxon>Saccharomycetes</taxon>
        <taxon>Saccharomycetales</taxon>
        <taxon>Saccharomycetaceae</taxon>
        <taxon>Zygotorulaspora</taxon>
    </lineage>
</organism>
<dbReference type="GO" id="GO:0051015">
    <property type="term" value="F:actin filament binding"/>
    <property type="evidence" value="ECO:0007669"/>
    <property type="project" value="TreeGrafter"/>
</dbReference>
<evidence type="ECO:0000256" key="2">
    <source>
        <dbReference type="ARBA" id="ARBA00009557"/>
    </source>
</evidence>
<dbReference type="GO" id="GO:0051016">
    <property type="term" value="P:barbed-end actin filament capping"/>
    <property type="evidence" value="ECO:0007669"/>
    <property type="project" value="TreeGrafter"/>
</dbReference>
<feature type="region of interest" description="Disordered" evidence="8">
    <location>
        <begin position="290"/>
        <end position="329"/>
    </location>
</feature>
<dbReference type="InterPro" id="IPR002108">
    <property type="entry name" value="ADF-H"/>
</dbReference>
<dbReference type="CDD" id="cd11285">
    <property type="entry name" value="ADF_Twf-N_like"/>
    <property type="match status" value="1"/>
</dbReference>
<keyword evidence="3" id="KW-0963">Cytoplasm</keyword>
<keyword evidence="5" id="KW-0009">Actin-binding</keyword>
<comment type="subcellular location">
    <subcellularLocation>
        <location evidence="1">Cytoplasm</location>
        <location evidence="1">Cytoskeleton</location>
    </subcellularLocation>
</comment>
<evidence type="ECO:0000313" key="10">
    <source>
        <dbReference type="EMBL" id="QLG70239.1"/>
    </source>
</evidence>
<dbReference type="KEGG" id="zmk:HG535_0A01770"/>
<dbReference type="PROSITE" id="PS51263">
    <property type="entry name" value="ADF_H"/>
    <property type="match status" value="1"/>
</dbReference>
<evidence type="ECO:0000256" key="8">
    <source>
        <dbReference type="SAM" id="MobiDB-lite"/>
    </source>
</evidence>
<name>A0A7H9AWS8_ZYGMR</name>
<evidence type="ECO:0000256" key="5">
    <source>
        <dbReference type="ARBA" id="ARBA00023203"/>
    </source>
</evidence>
<dbReference type="InterPro" id="IPR029006">
    <property type="entry name" value="ADF-H/Gelsolin-like_dom_sf"/>
</dbReference>
<evidence type="ECO:0000256" key="3">
    <source>
        <dbReference type="ARBA" id="ARBA00022490"/>
    </source>
</evidence>
<evidence type="ECO:0000256" key="7">
    <source>
        <dbReference type="ARBA" id="ARBA00038532"/>
    </source>
</evidence>
<protein>
    <recommendedName>
        <fullName evidence="9">ADF-H domain-containing protein</fullName>
    </recommendedName>
</protein>
<sequence>MSSQSGILATKELLDTLNDSEDSSGLAIFTAKISADSTVVERDGSFNSVEQLQKNLNSDPLYIFVKNPSDNLYVFASYVPDGSPVRAKMLYASTKNTLIRQVGSNSIGKQLLFTEAQEVRDILDDSRPSQNAVLTESEKVNIQIAQQQQKMKLAQHFPNGKKLVSQTNGAPSQLSFEVDSKGFSISSILNKYNAVSFTIDLSNEQIHIASKENVDSPYALRITAENPSYTIFKNGSLHYFIYSCPSGSKVKDRMVYASNRAGFVNYLTNEEKLAFAKIIEIGEPSELEVSLISSSSEEEQKRQTALEKSESKPKFNRPSGPGRRSKPTL</sequence>
<dbReference type="GO" id="GO:0005737">
    <property type="term" value="C:cytoplasm"/>
    <property type="evidence" value="ECO:0007669"/>
    <property type="project" value="TreeGrafter"/>
</dbReference>
<dbReference type="Proteomes" id="UP000509704">
    <property type="component" value="Chromosome 1"/>
</dbReference>
<dbReference type="OrthoDB" id="10006997at2759"/>
<evidence type="ECO:0000313" key="11">
    <source>
        <dbReference type="Proteomes" id="UP000509704"/>
    </source>
</evidence>
<evidence type="ECO:0000259" key="9">
    <source>
        <dbReference type="PROSITE" id="PS51263"/>
    </source>
</evidence>
<keyword evidence="6" id="KW-0206">Cytoskeleton</keyword>
<evidence type="ECO:0000256" key="1">
    <source>
        <dbReference type="ARBA" id="ARBA00004245"/>
    </source>
</evidence>
<keyword evidence="11" id="KW-1185">Reference proteome</keyword>
<dbReference type="GO" id="GO:0003785">
    <property type="term" value="F:actin monomer binding"/>
    <property type="evidence" value="ECO:0007669"/>
    <property type="project" value="TreeGrafter"/>
</dbReference>
<dbReference type="GO" id="GO:0005884">
    <property type="term" value="C:actin filament"/>
    <property type="evidence" value="ECO:0007669"/>
    <property type="project" value="TreeGrafter"/>
</dbReference>
<dbReference type="CDD" id="cd11284">
    <property type="entry name" value="ADF_Twf-C_like"/>
    <property type="match status" value="1"/>
</dbReference>
<reference evidence="10 11" key="1">
    <citation type="submission" date="2020-07" db="EMBL/GenBank/DDBJ databases">
        <title>The yeast mating-type switching endonuclease HO is a domesticated member of an unorthodox homing genetic element family.</title>
        <authorList>
            <person name="Coughlan A.Y."/>
            <person name="Lombardi L."/>
            <person name="Braun-Galleani S."/>
            <person name="Martos A.R."/>
            <person name="Galeote V."/>
            <person name="Bigey F."/>
            <person name="Dequin S."/>
            <person name="Byrne K.P."/>
            <person name="Wolfe K.H."/>
        </authorList>
    </citation>
    <scope>NUCLEOTIDE SEQUENCE [LARGE SCALE GENOMIC DNA]</scope>
    <source>
        <strain evidence="10 11">NRRL Y-6702</strain>
    </source>
</reference>
<dbReference type="AlphaFoldDB" id="A0A7H9AWS8"/>
<feature type="domain" description="ADF-H" evidence="9">
    <location>
        <begin position="1"/>
        <end position="129"/>
    </location>
</feature>
<dbReference type="InterPro" id="IPR028458">
    <property type="entry name" value="Twinfilin"/>
</dbReference>
<dbReference type="PANTHER" id="PTHR13759:SF1">
    <property type="entry name" value="TWINFILIN"/>
    <property type="match status" value="1"/>
</dbReference>
<dbReference type="GeneID" id="59233875"/>
<dbReference type="EMBL" id="CP058604">
    <property type="protein sequence ID" value="QLG70239.1"/>
    <property type="molecule type" value="Genomic_DNA"/>
</dbReference>
<dbReference type="Pfam" id="PF00241">
    <property type="entry name" value="Cofilin_ADF"/>
    <property type="match status" value="2"/>
</dbReference>
<gene>
    <name evidence="10" type="ORF">HG535_0A01770</name>
</gene>
<dbReference type="RefSeq" id="XP_037141967.1">
    <property type="nucleotide sequence ID" value="XM_037286072.1"/>
</dbReference>
<dbReference type="SUPFAM" id="SSF55753">
    <property type="entry name" value="Actin depolymerizing proteins"/>
    <property type="match status" value="2"/>
</dbReference>
<feature type="compositionally biased region" description="Basic and acidic residues" evidence="8">
    <location>
        <begin position="298"/>
        <end position="313"/>
    </location>
</feature>
<dbReference type="SMART" id="SM00102">
    <property type="entry name" value="ADF"/>
    <property type="match status" value="2"/>
</dbReference>
<comment type="subunit">
    <text evidence="7">Interacts with G-actin; ADP-actin form.</text>
</comment>
<proteinExistence type="inferred from homology"/>
<evidence type="ECO:0000256" key="4">
    <source>
        <dbReference type="ARBA" id="ARBA00022737"/>
    </source>
</evidence>
<dbReference type="GO" id="GO:0030042">
    <property type="term" value="P:actin filament depolymerization"/>
    <property type="evidence" value="ECO:0007669"/>
    <property type="project" value="TreeGrafter"/>
</dbReference>